<dbReference type="GO" id="GO:0006508">
    <property type="term" value="P:proteolysis"/>
    <property type="evidence" value="ECO:0007669"/>
    <property type="project" value="UniProtKB-KW"/>
</dbReference>
<name>A0A1Q2C873_ANAHA</name>
<evidence type="ECO:0000259" key="5">
    <source>
        <dbReference type="PROSITE" id="PS51935"/>
    </source>
</evidence>
<dbReference type="Gene3D" id="3.90.1720.10">
    <property type="entry name" value="endopeptidase domain like (from Nostoc punctiforme)"/>
    <property type="match status" value="1"/>
</dbReference>
<dbReference type="PANTHER" id="PTHR47053:SF1">
    <property type="entry name" value="MUREIN DD-ENDOPEPTIDASE MEPH-RELATED"/>
    <property type="match status" value="1"/>
</dbReference>
<comment type="similarity">
    <text evidence="1">Belongs to the peptidase C40 family.</text>
</comment>
<evidence type="ECO:0000313" key="7">
    <source>
        <dbReference type="Proteomes" id="UP000188159"/>
    </source>
</evidence>
<dbReference type="InterPro" id="IPR056937">
    <property type="entry name" value="YqbQ/XkdQ"/>
</dbReference>
<dbReference type="GO" id="GO:0008234">
    <property type="term" value="F:cysteine-type peptidase activity"/>
    <property type="evidence" value="ECO:0007669"/>
    <property type="project" value="UniProtKB-KW"/>
</dbReference>
<dbReference type="AlphaFoldDB" id="A0A1Q2C873"/>
<gene>
    <name evidence="6" type="ORF">DO83_10070</name>
</gene>
<dbReference type="RefSeq" id="WP_077326753.1">
    <property type="nucleotide sequence ID" value="NZ_CP012098.1"/>
</dbReference>
<dbReference type="EMBL" id="CP012098">
    <property type="protein sequence ID" value="AQP39894.1"/>
    <property type="molecule type" value="Genomic_DNA"/>
</dbReference>
<dbReference type="Pfam" id="PF00877">
    <property type="entry name" value="NLPC_P60"/>
    <property type="match status" value="1"/>
</dbReference>
<dbReference type="SUPFAM" id="SSF54001">
    <property type="entry name" value="Cysteine proteinases"/>
    <property type="match status" value="1"/>
</dbReference>
<feature type="domain" description="NlpC/P60" evidence="5">
    <location>
        <begin position="447"/>
        <end position="572"/>
    </location>
</feature>
<evidence type="ECO:0000313" key="6">
    <source>
        <dbReference type="EMBL" id="AQP39894.1"/>
    </source>
</evidence>
<evidence type="ECO:0000256" key="2">
    <source>
        <dbReference type="ARBA" id="ARBA00022670"/>
    </source>
</evidence>
<keyword evidence="3" id="KW-0378">Hydrolase</keyword>
<dbReference type="Proteomes" id="UP000188159">
    <property type="component" value="Chromosome"/>
</dbReference>
<dbReference type="Pfam" id="PF24032">
    <property type="entry name" value="YQBQ"/>
    <property type="match status" value="1"/>
</dbReference>
<dbReference type="InterPro" id="IPR038765">
    <property type="entry name" value="Papain-like_cys_pep_sf"/>
</dbReference>
<evidence type="ECO:0000256" key="1">
    <source>
        <dbReference type="ARBA" id="ARBA00007074"/>
    </source>
</evidence>
<dbReference type="PANTHER" id="PTHR47053">
    <property type="entry name" value="MUREIN DD-ENDOPEPTIDASE MEPH-RELATED"/>
    <property type="match status" value="1"/>
</dbReference>
<evidence type="ECO:0000256" key="4">
    <source>
        <dbReference type="ARBA" id="ARBA00022807"/>
    </source>
</evidence>
<organism evidence="6 7">
    <name type="scientific">Anaerostipes hadrus</name>
    <dbReference type="NCBI Taxonomy" id="649756"/>
    <lineage>
        <taxon>Bacteria</taxon>
        <taxon>Bacillati</taxon>
        <taxon>Bacillota</taxon>
        <taxon>Clostridia</taxon>
        <taxon>Lachnospirales</taxon>
        <taxon>Lachnospiraceae</taxon>
        <taxon>Anaerostipes</taxon>
    </lineage>
</organism>
<reference evidence="6 7" key="1">
    <citation type="journal article" date="2016" name="Sci. Rep.">
        <title>Accelerated dysbiosis of gut microbiota during aggravation of DSS-induced colitis by a butyrate-producing bacterium.</title>
        <authorList>
            <person name="Zhang Q."/>
            <person name="Wu Y."/>
            <person name="Wang J."/>
            <person name="Wu G."/>
            <person name="Long W."/>
            <person name="Xue Z."/>
            <person name="Wang L."/>
            <person name="Zhang X."/>
            <person name="Pang X."/>
            <person name="Zhao Y."/>
            <person name="Zhao L."/>
            <person name="Zhang C."/>
        </authorList>
    </citation>
    <scope>NUCLEOTIDE SEQUENCE [LARGE SCALE GENOMIC DNA]</scope>
    <source>
        <strain evidence="6 7">BPB5</strain>
    </source>
</reference>
<keyword evidence="2" id="KW-0645">Protease</keyword>
<dbReference type="InterPro" id="IPR000064">
    <property type="entry name" value="NLP_P60_dom"/>
</dbReference>
<evidence type="ECO:0000256" key="3">
    <source>
        <dbReference type="ARBA" id="ARBA00022801"/>
    </source>
</evidence>
<dbReference type="InterPro" id="IPR051202">
    <property type="entry name" value="Peptidase_C40"/>
</dbReference>
<sequence>MKITWKGNDISDLVNTVTWSGSAYSSARSLEFALPNPAGDPNVKTPNIKTGDLICFYDGSKKKFHGKVTKRERKGEAGTISYTAYDYLLYLTRSKGTYKFKKKTPEQITRLICKDLKIKVKNIAKTKVKIKKMLFTDKEYYNMILAAYTKARKKTGTNYQILMEGDQLSVIKKGKMLDVTLNQSEGITESSYEETTDNMINKVAIYNSKNKKIGTVSNKNWISTYGTFQDSLSVEKGNGKKEAKNTLTGLEKTASLTAIGDIRCISGYGIKIHDVDSGLDGNFWIENDSHTFENGIHTMTLELAFKNIMETESDDAESSSSSETVSTGILNGRKVKALFTAYYPASNKMEGGYYDCKGKKLDPSKYTCAAPGSVKYGTQIQVLGTKTSRDKKVHKVNDRGGAIKIVNGVYHFDLLMKTKAQCNRFGKRTGYAIIGNGTGFQQKKVDTKQADKVISKAKKYIGKVNYVFGASSPDLGKSDCSGFTSFVFRKATGKQIGRSANVQATRGSKVQKKDLRKGDLVIFQGTYKAGPSHVGIYIGSNKFIHCSNAGVRISSLQNGYYAKHWMQGRRIL</sequence>
<keyword evidence="4" id="KW-0788">Thiol protease</keyword>
<proteinExistence type="inferred from homology"/>
<dbReference type="PROSITE" id="PS51935">
    <property type="entry name" value="NLPC_P60"/>
    <property type="match status" value="1"/>
</dbReference>
<protein>
    <recommendedName>
        <fullName evidence="5">NlpC/P60 domain-containing protein</fullName>
    </recommendedName>
</protein>
<dbReference type="SUPFAM" id="SSF69279">
    <property type="entry name" value="Phage tail proteins"/>
    <property type="match status" value="1"/>
</dbReference>
<accession>A0A1Q2C873</accession>